<organism evidence="2 3">
    <name type="scientific">Polarella glacialis</name>
    <name type="common">Dinoflagellate</name>
    <dbReference type="NCBI Taxonomy" id="89957"/>
    <lineage>
        <taxon>Eukaryota</taxon>
        <taxon>Sar</taxon>
        <taxon>Alveolata</taxon>
        <taxon>Dinophyceae</taxon>
        <taxon>Suessiales</taxon>
        <taxon>Suessiaceae</taxon>
        <taxon>Polarella</taxon>
    </lineage>
</organism>
<feature type="non-terminal residue" evidence="2">
    <location>
        <position position="138"/>
    </location>
</feature>
<dbReference type="Proteomes" id="UP000626109">
    <property type="component" value="Unassembled WGS sequence"/>
</dbReference>
<feature type="transmembrane region" description="Helical" evidence="1">
    <location>
        <begin position="7"/>
        <end position="26"/>
    </location>
</feature>
<sequence>EEPLGSPLYNCAQVIPMSFGFLLLVFDGRQAHSASTLTMWILCIWALADYELPALVLETNEIMVIRFPLGYYNCAPVTPISFGFLLLVFNGVQGDIEANMASAHGSSASLNAMPAKVYVAHTVGLIFFDCSFYFGSRL</sequence>
<dbReference type="AlphaFoldDB" id="A0A813KA41"/>
<proteinExistence type="predicted"/>
<dbReference type="EMBL" id="CAJNNW010029795">
    <property type="protein sequence ID" value="CAE8701534.1"/>
    <property type="molecule type" value="Genomic_DNA"/>
</dbReference>
<evidence type="ECO:0000313" key="2">
    <source>
        <dbReference type="EMBL" id="CAE8701534.1"/>
    </source>
</evidence>
<keyword evidence="1" id="KW-0472">Membrane</keyword>
<reference evidence="2" key="1">
    <citation type="submission" date="2021-02" db="EMBL/GenBank/DDBJ databases">
        <authorList>
            <person name="Dougan E. K."/>
            <person name="Rhodes N."/>
            <person name="Thang M."/>
            <person name="Chan C."/>
        </authorList>
    </citation>
    <scope>NUCLEOTIDE SEQUENCE</scope>
</reference>
<gene>
    <name evidence="2" type="ORF">PGLA2088_LOCUS32049</name>
</gene>
<evidence type="ECO:0000313" key="3">
    <source>
        <dbReference type="Proteomes" id="UP000626109"/>
    </source>
</evidence>
<keyword evidence="1" id="KW-0812">Transmembrane</keyword>
<comment type="caution">
    <text evidence="2">The sequence shown here is derived from an EMBL/GenBank/DDBJ whole genome shotgun (WGS) entry which is preliminary data.</text>
</comment>
<evidence type="ECO:0000256" key="1">
    <source>
        <dbReference type="SAM" id="Phobius"/>
    </source>
</evidence>
<keyword evidence="1" id="KW-1133">Transmembrane helix</keyword>
<feature type="transmembrane region" description="Helical" evidence="1">
    <location>
        <begin position="69"/>
        <end position="89"/>
    </location>
</feature>
<feature type="transmembrane region" description="Helical" evidence="1">
    <location>
        <begin position="117"/>
        <end position="135"/>
    </location>
</feature>
<accession>A0A813KA41</accession>
<name>A0A813KA41_POLGL</name>
<protein>
    <submittedName>
        <fullName evidence="2">Uncharacterized protein</fullName>
    </submittedName>
</protein>